<comment type="caution">
    <text evidence="2">The sequence shown here is derived from an EMBL/GenBank/DDBJ whole genome shotgun (WGS) entry which is preliminary data.</text>
</comment>
<proteinExistence type="predicted"/>
<dbReference type="Proteomes" id="UP000284841">
    <property type="component" value="Unassembled WGS sequence"/>
</dbReference>
<dbReference type="OrthoDB" id="9761531at2"/>
<accession>A0A415E713</accession>
<keyword evidence="3" id="KW-1185">Reference proteome</keyword>
<dbReference type="PANTHER" id="PTHR42951:SF22">
    <property type="entry name" value="METALLO BETA-LACTAMASE SUPERFAMILY LIPOPROTEIN"/>
    <property type="match status" value="1"/>
</dbReference>
<dbReference type="InterPro" id="IPR036866">
    <property type="entry name" value="RibonucZ/Hydroxyglut_hydro"/>
</dbReference>
<keyword evidence="2" id="KW-0378">Hydrolase</keyword>
<dbReference type="GO" id="GO:0016787">
    <property type="term" value="F:hydrolase activity"/>
    <property type="evidence" value="ECO:0007669"/>
    <property type="project" value="UniProtKB-KW"/>
</dbReference>
<sequence length="278" mass="31966">MFDMTYFTPYEAAPSLFHIYEPGDVHCTLIVGRERALLFDTGYGFCDIREAVSALTDLPLTIVNSHGHLDHAGGNFWFEQKIYIHPYERQVYDLYQKEKESLMDRMWSLYQQGKKPRPWPEGFDRQDYYSYKPCSFIDLTDGQVFDLGGRIVEVFFFPGHTRGCVALYDHQSGLLLSGDNLGHSIWIMFEQSAPLAEYRSCLCRLKDSFDIKGILGSHYGGIYPASLIDTVIQCIDQRHDGNSTIFTHPRKGYKALRRKVPLTGVPGIKDLYLVYPFD</sequence>
<dbReference type="InterPro" id="IPR001279">
    <property type="entry name" value="Metallo-B-lactamas"/>
</dbReference>
<dbReference type="Pfam" id="PF00753">
    <property type="entry name" value="Lactamase_B"/>
    <property type="match status" value="1"/>
</dbReference>
<protein>
    <submittedName>
        <fullName evidence="2">MBL fold metallo-hydrolase</fullName>
    </submittedName>
</protein>
<dbReference type="SUPFAM" id="SSF56281">
    <property type="entry name" value="Metallo-hydrolase/oxidoreductase"/>
    <property type="match status" value="1"/>
</dbReference>
<feature type="domain" description="Metallo-beta-lactamase" evidence="1">
    <location>
        <begin position="24"/>
        <end position="218"/>
    </location>
</feature>
<dbReference type="SMART" id="SM00849">
    <property type="entry name" value="Lactamase_B"/>
    <property type="match status" value="1"/>
</dbReference>
<dbReference type="PANTHER" id="PTHR42951">
    <property type="entry name" value="METALLO-BETA-LACTAMASE DOMAIN-CONTAINING"/>
    <property type="match status" value="1"/>
</dbReference>
<evidence type="ECO:0000259" key="1">
    <source>
        <dbReference type="SMART" id="SM00849"/>
    </source>
</evidence>
<name>A0A415E713_9FIRM</name>
<reference evidence="2 3" key="1">
    <citation type="submission" date="2018-08" db="EMBL/GenBank/DDBJ databases">
        <title>A genome reference for cultivated species of the human gut microbiota.</title>
        <authorList>
            <person name="Zou Y."/>
            <person name="Xue W."/>
            <person name="Luo G."/>
        </authorList>
    </citation>
    <scope>NUCLEOTIDE SEQUENCE [LARGE SCALE GENOMIC DNA]</scope>
    <source>
        <strain evidence="2 3">AM07-24</strain>
    </source>
</reference>
<dbReference type="STRING" id="1776384.GCA_900086585_02868"/>
<organism evidence="2 3">
    <name type="scientific">Emergencia timonensis</name>
    <dbReference type="NCBI Taxonomy" id="1776384"/>
    <lineage>
        <taxon>Bacteria</taxon>
        <taxon>Bacillati</taxon>
        <taxon>Bacillota</taxon>
        <taxon>Clostridia</taxon>
        <taxon>Peptostreptococcales</taxon>
        <taxon>Anaerovoracaceae</taxon>
        <taxon>Emergencia</taxon>
    </lineage>
</organism>
<evidence type="ECO:0000313" key="2">
    <source>
        <dbReference type="EMBL" id="RHJ89519.1"/>
    </source>
</evidence>
<dbReference type="AlphaFoldDB" id="A0A415E713"/>
<evidence type="ECO:0000313" key="3">
    <source>
        <dbReference type="Proteomes" id="UP000284841"/>
    </source>
</evidence>
<dbReference type="Gene3D" id="3.60.15.10">
    <property type="entry name" value="Ribonuclease Z/Hydroxyacylglutathione hydrolase-like"/>
    <property type="match status" value="1"/>
</dbReference>
<dbReference type="InterPro" id="IPR050855">
    <property type="entry name" value="NDM-1-like"/>
</dbReference>
<dbReference type="EMBL" id="QRMS01000001">
    <property type="protein sequence ID" value="RHJ89519.1"/>
    <property type="molecule type" value="Genomic_DNA"/>
</dbReference>
<gene>
    <name evidence="2" type="ORF">DW099_02805</name>
</gene>